<evidence type="ECO:0000313" key="2">
    <source>
        <dbReference type="Proteomes" id="UP000245464"/>
    </source>
</evidence>
<comment type="caution">
    <text evidence="1">The sequence shown here is derived from an EMBL/GenBank/DDBJ whole genome shotgun (WGS) entry which is preliminary data.</text>
</comment>
<proteinExistence type="predicted"/>
<dbReference type="EMBL" id="NQIK02000010">
    <property type="protein sequence ID" value="KAF7566003.1"/>
    <property type="molecule type" value="Genomic_DNA"/>
</dbReference>
<dbReference type="Proteomes" id="UP000245464">
    <property type="component" value="Chromosome 10"/>
</dbReference>
<protein>
    <submittedName>
        <fullName evidence="1">Uncharacterized protein</fullName>
    </submittedName>
</protein>
<dbReference type="KEGG" id="ptrr:6345119"/>
<organism evidence="1 2">
    <name type="scientific">Pyrenophora tritici-repentis</name>
    <dbReference type="NCBI Taxonomy" id="45151"/>
    <lineage>
        <taxon>Eukaryota</taxon>
        <taxon>Fungi</taxon>
        <taxon>Dikarya</taxon>
        <taxon>Ascomycota</taxon>
        <taxon>Pezizomycotina</taxon>
        <taxon>Dothideomycetes</taxon>
        <taxon>Pleosporomycetidae</taxon>
        <taxon>Pleosporales</taxon>
        <taxon>Pleosporineae</taxon>
        <taxon>Pleosporaceae</taxon>
        <taxon>Pyrenophora</taxon>
    </lineage>
</organism>
<name>A0A2W1GV03_9PLEO</name>
<dbReference type="GeneID" id="6345119"/>
<gene>
    <name evidence="1" type="ORF">PtrM4_054370</name>
</gene>
<evidence type="ECO:0000313" key="1">
    <source>
        <dbReference type="EMBL" id="KAF7566003.1"/>
    </source>
</evidence>
<sequence>MATSPQAPHYDVAADLPTYEDIADMFEIVDSTECFFTLLKESFFAAPVTRVNCDGVFFTAMSLSAEKRAALPSPLRTFFSGENIMDGGHHDPTMNLHVTFSRLLNPRNLPLNELEPSDMDIWTLTAVLGTINVSSYILSDDHRGVCNACLE</sequence>
<accession>A0A2W1GV03</accession>
<reference evidence="1" key="1">
    <citation type="journal article" date="2018" name="BMC Genomics">
        <title>Comparative genomics of the wheat fungal pathogen Pyrenophora tritici-repentis reveals chromosomal variations and genome plasticity.</title>
        <authorList>
            <person name="Moolhuijzen P."/>
            <person name="See P.T."/>
            <person name="Hane J.K."/>
            <person name="Shi G."/>
            <person name="Liu Z."/>
            <person name="Oliver R.P."/>
            <person name="Moffat C.S."/>
        </authorList>
    </citation>
    <scope>NUCLEOTIDE SEQUENCE [LARGE SCALE GENOMIC DNA]</scope>
    <source>
        <strain evidence="1">M4</strain>
    </source>
</reference>
<dbReference type="RefSeq" id="XP_065959624.1">
    <property type="nucleotide sequence ID" value="XM_066105060.1"/>
</dbReference>
<dbReference type="AlphaFoldDB" id="A0A2W1GV03"/>